<name>A0A4Q1JT67_9GAMM</name>
<feature type="region of interest" description="Disordered" evidence="1">
    <location>
        <begin position="119"/>
        <end position="138"/>
    </location>
</feature>
<dbReference type="Proteomes" id="UP000289784">
    <property type="component" value="Unassembled WGS sequence"/>
</dbReference>
<accession>A0A4Q1JT67</accession>
<dbReference type="EMBL" id="SAWZ01000007">
    <property type="protein sequence ID" value="RXR03516.1"/>
    <property type="molecule type" value="Genomic_DNA"/>
</dbReference>
<proteinExistence type="predicted"/>
<keyword evidence="3" id="KW-1185">Reference proteome</keyword>
<feature type="compositionally biased region" description="Basic and acidic residues" evidence="1">
    <location>
        <begin position="150"/>
        <end position="167"/>
    </location>
</feature>
<organism evidence="2 3">
    <name type="scientific">Pseudoxanthomonas composti</name>
    <dbReference type="NCBI Taxonomy" id="2137479"/>
    <lineage>
        <taxon>Bacteria</taxon>
        <taxon>Pseudomonadati</taxon>
        <taxon>Pseudomonadota</taxon>
        <taxon>Gammaproteobacteria</taxon>
        <taxon>Lysobacterales</taxon>
        <taxon>Lysobacteraceae</taxon>
        <taxon>Pseudoxanthomonas</taxon>
    </lineage>
</organism>
<reference evidence="2 3" key="1">
    <citation type="submission" date="2019-01" db="EMBL/GenBank/DDBJ databases">
        <title>Pseudoxanthomonas composti sp. nov., isolated from compost.</title>
        <authorList>
            <person name="Yang G."/>
        </authorList>
    </citation>
    <scope>NUCLEOTIDE SEQUENCE [LARGE SCALE GENOMIC DNA]</scope>
    <source>
        <strain evidence="2 3">GSS15</strain>
    </source>
</reference>
<dbReference type="InterPro" id="IPR021834">
    <property type="entry name" value="DUF3426"/>
</dbReference>
<sequence>MSAPSRCPHCHAQLQLLPDGGMPQLCPYCGDALPADVGPSLARLLRAEAASAQPDTDVHPNAESVAAAARPTQEHDLAADNGADITVPEAARTAAPVIEPKTTRQASTDTEAPDTAVIELADDGASSTTSEAVDVSEGMEDPSLAGAAHAETRAPETGVHRSGERADGSPVPSFLDHGHETTRTGVPIWQWAAAACLIVLLGLQLIYVQRDALAAQAQWRPWVSRLCSLTGCTVAPWRELAAFRMLGRDVRAVAGRDGVLQVQATFRNDAVWPQPLPNLRVSLSDADGRVLGARVLRPADYLSSGDPNALVAPGQSVQATALLGEPEAPSVAFAFEFR</sequence>
<dbReference type="AlphaFoldDB" id="A0A4Q1JT67"/>
<feature type="region of interest" description="Disordered" evidence="1">
    <location>
        <begin position="145"/>
        <end position="178"/>
    </location>
</feature>
<protein>
    <submittedName>
        <fullName evidence="2">DUF3426 domain-containing protein</fullName>
    </submittedName>
</protein>
<evidence type="ECO:0000256" key="1">
    <source>
        <dbReference type="SAM" id="MobiDB-lite"/>
    </source>
</evidence>
<dbReference type="RefSeq" id="WP_129471828.1">
    <property type="nucleotide sequence ID" value="NZ_SAWZ01000007.1"/>
</dbReference>
<comment type="caution">
    <text evidence="2">The sequence shown here is derived from an EMBL/GenBank/DDBJ whole genome shotgun (WGS) entry which is preliminary data.</text>
</comment>
<evidence type="ECO:0000313" key="3">
    <source>
        <dbReference type="Proteomes" id="UP000289784"/>
    </source>
</evidence>
<dbReference type="Pfam" id="PF11906">
    <property type="entry name" value="DUF3426"/>
    <property type="match status" value="1"/>
</dbReference>
<gene>
    <name evidence="2" type="ORF">EPA99_13880</name>
</gene>
<evidence type="ECO:0000313" key="2">
    <source>
        <dbReference type="EMBL" id="RXR03516.1"/>
    </source>
</evidence>
<dbReference type="OrthoDB" id="6717714at2"/>